<dbReference type="InterPro" id="IPR005999">
    <property type="entry name" value="Glycerol_kin"/>
</dbReference>
<evidence type="ECO:0000256" key="3">
    <source>
        <dbReference type="ARBA" id="ARBA00022679"/>
    </source>
</evidence>
<dbReference type="Pfam" id="PF02782">
    <property type="entry name" value="FGGY_C"/>
    <property type="match status" value="1"/>
</dbReference>
<dbReference type="EC" id="2.7.1.30" evidence="9"/>
<dbReference type="InterPro" id="IPR018483">
    <property type="entry name" value="Carb_kinase_FGGY_CS"/>
</dbReference>
<feature type="binding site" evidence="9">
    <location>
        <position position="310"/>
    </location>
    <ligand>
        <name>ADP</name>
        <dbReference type="ChEBI" id="CHEBI:456216"/>
    </ligand>
</feature>
<feature type="binding site" evidence="9">
    <location>
        <position position="14"/>
    </location>
    <ligand>
        <name>ADP</name>
        <dbReference type="ChEBI" id="CHEBI:456216"/>
    </ligand>
</feature>
<dbReference type="AlphaFoldDB" id="A0A1H5U2U2"/>
<evidence type="ECO:0000256" key="2">
    <source>
        <dbReference type="ARBA" id="ARBA00009156"/>
    </source>
</evidence>
<evidence type="ECO:0000256" key="1">
    <source>
        <dbReference type="ARBA" id="ARBA00005190"/>
    </source>
</evidence>
<dbReference type="Proteomes" id="UP000236745">
    <property type="component" value="Unassembled WGS sequence"/>
</dbReference>
<dbReference type="GO" id="GO:0019563">
    <property type="term" value="P:glycerol catabolic process"/>
    <property type="evidence" value="ECO:0007669"/>
    <property type="project" value="UniProtKB-UniRule"/>
</dbReference>
<dbReference type="InterPro" id="IPR000577">
    <property type="entry name" value="Carb_kinase_FGGY"/>
</dbReference>
<feature type="binding site" evidence="9">
    <location>
        <position position="314"/>
    </location>
    <ligand>
        <name>ATP</name>
        <dbReference type="ChEBI" id="CHEBI:30616"/>
    </ligand>
</feature>
<feature type="binding site" evidence="9">
    <location>
        <position position="267"/>
    </location>
    <ligand>
        <name>ADP</name>
        <dbReference type="ChEBI" id="CHEBI:456216"/>
    </ligand>
</feature>
<feature type="binding site" evidence="9">
    <location>
        <position position="85"/>
    </location>
    <ligand>
        <name>sn-glycerol 3-phosphate</name>
        <dbReference type="ChEBI" id="CHEBI:57597"/>
    </ligand>
</feature>
<dbReference type="GO" id="GO:0005524">
    <property type="term" value="F:ATP binding"/>
    <property type="evidence" value="ECO:0007669"/>
    <property type="project" value="UniProtKB-UniRule"/>
</dbReference>
<feature type="binding site" evidence="9">
    <location>
        <position position="85"/>
    </location>
    <ligand>
        <name>glycerol</name>
        <dbReference type="ChEBI" id="CHEBI:17754"/>
    </ligand>
</feature>
<dbReference type="OrthoDB" id="9805576at2"/>
<keyword evidence="14" id="KW-1185">Reference proteome</keyword>
<reference evidence="13 14" key="1">
    <citation type="submission" date="2016-10" db="EMBL/GenBank/DDBJ databases">
        <authorList>
            <person name="de Groot N.N."/>
        </authorList>
    </citation>
    <scope>NUCLEOTIDE SEQUENCE [LARGE SCALE GENOMIC DNA]</scope>
    <source>
        <strain evidence="13 14">DSM 22012</strain>
    </source>
</reference>
<comment type="pathway">
    <text evidence="1 9">Polyol metabolism; glycerol degradation via glycerol kinase pathway; sn-glycerol 3-phosphate from glycerol: step 1/1.</text>
</comment>
<feature type="binding site" evidence="9">
    <location>
        <position position="14"/>
    </location>
    <ligand>
        <name>sn-glycerol 3-phosphate</name>
        <dbReference type="ChEBI" id="CHEBI:57597"/>
    </ligand>
</feature>
<evidence type="ECO:0000256" key="8">
    <source>
        <dbReference type="ARBA" id="ARBA00052101"/>
    </source>
</evidence>
<dbReference type="GO" id="GO:0005829">
    <property type="term" value="C:cytosol"/>
    <property type="evidence" value="ECO:0007669"/>
    <property type="project" value="TreeGrafter"/>
</dbReference>
<feature type="binding site" evidence="9">
    <location>
        <position position="136"/>
    </location>
    <ligand>
        <name>glycerol</name>
        <dbReference type="ChEBI" id="CHEBI:17754"/>
    </ligand>
</feature>
<dbReference type="NCBIfam" id="TIGR01311">
    <property type="entry name" value="glycerol_kin"/>
    <property type="match status" value="1"/>
</dbReference>
<dbReference type="InterPro" id="IPR018484">
    <property type="entry name" value="FGGY_N"/>
</dbReference>
<comment type="similarity">
    <text evidence="2 9 10">Belongs to the FGGY kinase family.</text>
</comment>
<feature type="domain" description="Carbohydrate kinase FGGY C-terminal" evidence="12">
    <location>
        <begin position="263"/>
        <end position="449"/>
    </location>
</feature>
<dbReference type="PIRSF" id="PIRSF000538">
    <property type="entry name" value="GlpK"/>
    <property type="match status" value="1"/>
</dbReference>
<feature type="binding site" evidence="9">
    <location>
        <position position="267"/>
    </location>
    <ligand>
        <name>ATP</name>
        <dbReference type="ChEBI" id="CHEBI:30616"/>
    </ligand>
</feature>
<feature type="binding site" evidence="9">
    <location>
        <position position="414"/>
    </location>
    <ligand>
        <name>ADP</name>
        <dbReference type="ChEBI" id="CHEBI:456216"/>
    </ligand>
</feature>
<keyword evidence="5 9" id="KW-0418">Kinase</keyword>
<comment type="catalytic activity">
    <reaction evidence="8 9">
        <text>glycerol + ATP = sn-glycerol 3-phosphate + ADP + H(+)</text>
        <dbReference type="Rhea" id="RHEA:21644"/>
        <dbReference type="ChEBI" id="CHEBI:15378"/>
        <dbReference type="ChEBI" id="CHEBI:17754"/>
        <dbReference type="ChEBI" id="CHEBI:30616"/>
        <dbReference type="ChEBI" id="CHEBI:57597"/>
        <dbReference type="ChEBI" id="CHEBI:456216"/>
        <dbReference type="EC" id="2.7.1.30"/>
    </reaction>
</comment>
<feature type="binding site" evidence="9">
    <location>
        <position position="310"/>
    </location>
    <ligand>
        <name>ATP</name>
        <dbReference type="ChEBI" id="CHEBI:30616"/>
    </ligand>
</feature>
<dbReference type="SUPFAM" id="SSF53067">
    <property type="entry name" value="Actin-like ATPase domain"/>
    <property type="match status" value="2"/>
</dbReference>
<feature type="binding site" evidence="9">
    <location>
        <position position="410"/>
    </location>
    <ligand>
        <name>ATP</name>
        <dbReference type="ChEBI" id="CHEBI:30616"/>
    </ligand>
</feature>
<keyword evidence="6 9" id="KW-0319">Glycerol metabolism</keyword>
<dbReference type="PROSITE" id="PS00445">
    <property type="entry name" value="FGGY_KINASES_2"/>
    <property type="match status" value="1"/>
</dbReference>
<keyword evidence="4 9" id="KW-0547">Nucleotide-binding</keyword>
<sequence>MTDRQCILALDQGTTSSRAILFDDQVNQLASAQQEFPQHYPHDGWVEHDPMDIWHSSLTVVRRMLDWARENDYRICGIGITNQRETTVVWDKRTGKPVYNAIVWQDRRTADYCEHLKREGVEEELQARSGLLLDPYFSASKLNWILDHNPDNRARAERGELLFGTVDSFLIWKLTSGASHLTDATNACRTNLYNIHQGEWDERLLELFRIPASMLPEVRDCAGDFGTTDASLLGQSLPILGVAGDQQAASIGQCCFSKGDIKSTYGTGCFVLLNTGDEAVISSQRLLTTVAYQLDGKPSYALEGSIFVAGAAVQWLRDELGIIRNAAETETLARSIESNNGVYLVPAFTGLGVPYWQPDARGALFGLTRGSGRAEIARAALEAMAYQTSDLFKAMAADGITPATLRVDGGMVANDWMLQFLADILGTTVIRPQIAETTAVGAAYLAGRQAGLYGDFEAFTELWQCQRQFEPGMPVDQRQQLLSGWADAIKRVLKSEE</sequence>
<dbReference type="EMBL" id="FNVQ01000001">
    <property type="protein sequence ID" value="SEF68587.1"/>
    <property type="molecule type" value="Genomic_DNA"/>
</dbReference>
<evidence type="ECO:0000256" key="9">
    <source>
        <dbReference type="HAMAP-Rule" id="MF_00186"/>
    </source>
</evidence>
<feature type="binding site" evidence="9">
    <location>
        <position position="18"/>
    </location>
    <ligand>
        <name>ADP</name>
        <dbReference type="ChEBI" id="CHEBI:456216"/>
    </ligand>
</feature>
<feature type="binding site" evidence="9">
    <location>
        <position position="84"/>
    </location>
    <ligand>
        <name>glycerol</name>
        <dbReference type="ChEBI" id="CHEBI:17754"/>
    </ligand>
</feature>
<feature type="binding site" evidence="9">
    <location>
        <position position="136"/>
    </location>
    <ligand>
        <name>sn-glycerol 3-phosphate</name>
        <dbReference type="ChEBI" id="CHEBI:57597"/>
    </ligand>
</feature>
<gene>
    <name evidence="9" type="primary">glpK</name>
    <name evidence="13" type="ORF">SAMN05444390_101228</name>
</gene>
<dbReference type="UniPathway" id="UPA00618">
    <property type="reaction ID" value="UER00672"/>
</dbReference>
<proteinExistence type="inferred from homology"/>
<dbReference type="PROSITE" id="PS00933">
    <property type="entry name" value="FGGY_KINASES_1"/>
    <property type="match status" value="1"/>
</dbReference>
<evidence type="ECO:0000259" key="11">
    <source>
        <dbReference type="Pfam" id="PF00370"/>
    </source>
</evidence>
<dbReference type="CDD" id="cd07786">
    <property type="entry name" value="FGGY_EcGK_like"/>
    <property type="match status" value="1"/>
</dbReference>
<evidence type="ECO:0000256" key="6">
    <source>
        <dbReference type="ARBA" id="ARBA00022798"/>
    </source>
</evidence>
<feature type="domain" description="Carbohydrate kinase FGGY N-terminal" evidence="11">
    <location>
        <begin position="7"/>
        <end position="252"/>
    </location>
</feature>
<dbReference type="PANTHER" id="PTHR10196:SF78">
    <property type="entry name" value="GLYCEROL KINASE"/>
    <property type="match status" value="1"/>
</dbReference>
<feature type="binding site" evidence="9">
    <location>
        <position position="84"/>
    </location>
    <ligand>
        <name>sn-glycerol 3-phosphate</name>
        <dbReference type="ChEBI" id="CHEBI:57597"/>
    </ligand>
</feature>
<feature type="binding site" evidence="9">
    <location>
        <position position="14"/>
    </location>
    <ligand>
        <name>ATP</name>
        <dbReference type="ChEBI" id="CHEBI:30616"/>
    </ligand>
</feature>
<dbReference type="InterPro" id="IPR043129">
    <property type="entry name" value="ATPase_NBD"/>
</dbReference>
<accession>A0A1H5U2U2</accession>
<dbReference type="FunFam" id="3.30.420.40:FF:000007">
    <property type="entry name" value="Glycerol kinase"/>
    <property type="match status" value="1"/>
</dbReference>
<dbReference type="FunFam" id="3.30.420.40:FF:000008">
    <property type="entry name" value="Glycerol kinase"/>
    <property type="match status" value="1"/>
</dbReference>
<feature type="binding site" evidence="9">
    <location>
        <position position="16"/>
    </location>
    <ligand>
        <name>ATP</name>
        <dbReference type="ChEBI" id="CHEBI:30616"/>
    </ligand>
</feature>
<dbReference type="GO" id="GO:0004370">
    <property type="term" value="F:glycerol kinase activity"/>
    <property type="evidence" value="ECO:0007669"/>
    <property type="project" value="UniProtKB-UniRule"/>
</dbReference>
<feature type="binding site" evidence="9">
    <location>
        <position position="246"/>
    </location>
    <ligand>
        <name>glycerol</name>
        <dbReference type="ChEBI" id="CHEBI:17754"/>
    </ligand>
</feature>
<dbReference type="NCBIfam" id="NF000756">
    <property type="entry name" value="PRK00047.1"/>
    <property type="match status" value="1"/>
</dbReference>
<dbReference type="InterPro" id="IPR018485">
    <property type="entry name" value="FGGY_C"/>
</dbReference>
<keyword evidence="7 9" id="KW-0067">ATP-binding</keyword>
<feature type="binding site" evidence="9">
    <location>
        <position position="15"/>
    </location>
    <ligand>
        <name>ATP</name>
        <dbReference type="ChEBI" id="CHEBI:30616"/>
    </ligand>
</feature>
<evidence type="ECO:0000256" key="7">
    <source>
        <dbReference type="ARBA" id="ARBA00022840"/>
    </source>
</evidence>
<feature type="binding site" evidence="9">
    <location>
        <position position="410"/>
    </location>
    <ligand>
        <name>ADP</name>
        <dbReference type="ChEBI" id="CHEBI:456216"/>
    </ligand>
</feature>
<comment type="activity regulation">
    <text evidence="9">Inhibited by fructose 1,6-bisphosphate (FBP).</text>
</comment>
<evidence type="ECO:0000313" key="13">
    <source>
        <dbReference type="EMBL" id="SEF68587.1"/>
    </source>
</evidence>
<evidence type="ECO:0000256" key="4">
    <source>
        <dbReference type="ARBA" id="ARBA00022741"/>
    </source>
</evidence>
<protein>
    <recommendedName>
        <fullName evidence="9">Glycerol kinase</fullName>
        <ecNumber evidence="9">2.7.1.30</ecNumber>
    </recommendedName>
    <alternativeName>
        <fullName evidence="9">ATP:glycerol 3-phosphotransferase</fullName>
    </alternativeName>
    <alternativeName>
        <fullName evidence="9">Glycerokinase</fullName>
        <shortName evidence="9">GK</shortName>
    </alternativeName>
</protein>
<keyword evidence="3 9" id="KW-0808">Transferase</keyword>
<dbReference type="PANTHER" id="PTHR10196">
    <property type="entry name" value="SUGAR KINASE"/>
    <property type="match status" value="1"/>
</dbReference>
<evidence type="ECO:0000256" key="10">
    <source>
        <dbReference type="RuleBase" id="RU003733"/>
    </source>
</evidence>
<dbReference type="Pfam" id="PF00370">
    <property type="entry name" value="FGGY_N"/>
    <property type="match status" value="1"/>
</dbReference>
<dbReference type="RefSeq" id="WP_104001248.1">
    <property type="nucleotide sequence ID" value="NZ_FNVQ01000001.1"/>
</dbReference>
<evidence type="ECO:0000313" key="14">
    <source>
        <dbReference type="Proteomes" id="UP000236745"/>
    </source>
</evidence>
<dbReference type="GO" id="GO:0006072">
    <property type="term" value="P:glycerol-3-phosphate metabolic process"/>
    <property type="evidence" value="ECO:0007669"/>
    <property type="project" value="InterPro"/>
</dbReference>
<evidence type="ECO:0000259" key="12">
    <source>
        <dbReference type="Pfam" id="PF02782"/>
    </source>
</evidence>
<feature type="binding site" evidence="9">
    <location>
        <position position="245"/>
    </location>
    <ligand>
        <name>glycerol</name>
        <dbReference type="ChEBI" id="CHEBI:17754"/>
    </ligand>
</feature>
<name>A0A1H5U2U2_9GAMM</name>
<dbReference type="Gene3D" id="3.30.420.40">
    <property type="match status" value="2"/>
</dbReference>
<dbReference type="HAMAP" id="MF_00186">
    <property type="entry name" value="Glycerol_kin"/>
    <property type="match status" value="1"/>
</dbReference>
<organism evidence="13 14">
    <name type="scientific">Marinobacterium lutimaris</name>
    <dbReference type="NCBI Taxonomy" id="568106"/>
    <lineage>
        <taxon>Bacteria</taxon>
        <taxon>Pseudomonadati</taxon>
        <taxon>Pseudomonadota</taxon>
        <taxon>Gammaproteobacteria</taxon>
        <taxon>Oceanospirillales</taxon>
        <taxon>Oceanospirillaceae</taxon>
        <taxon>Marinobacterium</taxon>
    </lineage>
</organism>
<evidence type="ECO:0000256" key="5">
    <source>
        <dbReference type="ARBA" id="ARBA00022777"/>
    </source>
</evidence>
<comment type="function">
    <text evidence="9">Key enzyme in the regulation of glycerol uptake and metabolism. Catalyzes the phosphorylation of glycerol to yield sn-glycerol 3-phosphate.</text>
</comment>
<feature type="binding site" evidence="9">
    <location>
        <position position="245"/>
    </location>
    <ligand>
        <name>sn-glycerol 3-phosphate</name>
        <dbReference type="ChEBI" id="CHEBI:57597"/>
    </ligand>
</feature>